<dbReference type="STRING" id="322104.A3LPP8"/>
<dbReference type="KEGG" id="pic:PICST_30028"/>
<sequence>MFKGVFPRSRERENSFGFPRVGAGISSAPSSSSSEGNSSEEMILSGDVPKLKKSRSFCIPIEPHNLEKLANESSQDVNESFDPFSPSRLERSKSMTFSLERKSSFGVLSRPKSVTFSLLEEERVDDEQEVSNGFLEEAGGVREEMVTKERLFSPREDEADDEKSNTNTNSDIPTPNLHSEYDGPGNYGESNEFNCSSEYSSPLEEKQEPEVKFETIRDYRSYENDIQSLFSKELTGSEPDFSEPLEEPHTITKNSEVQTAEEEDEVFHSLKALAALTGIEDIALKYANNYELSSIIFSLAKSIESKIRDTTSKLESRNAEYLELENQHEIEMTQQVEEFEQLKNEKNLLNAEYETFKQNTVLEKEEETEKWNRYYKHQNELREIVNEKVEALKTISLSGYEVSTYGNLVEAVKAVVESESSLKEEVSLFKGIQEEKEKQENEDKKELQSTKDALNSVIFGLDSAIAEKEQLQYKFDELKAQVSRNNLNESEKNEEHAEDEKLVSLQYKQALSPNEMAAKINSATIKSLSTQQEHQIHTLNKLLEETEHNIKDALEKTTSNLSEYPGMLKHKEQEIIDLKELLILHERSESQLNESLRNWKNDHQNLMKQVEKLTAKVDLSKKQKDAASVTINSLKESLAQMVSEKIELSKLNSILQQYNNDLVKCSLQTYKGCYEGLSPLLYEESRTYYLRLKISSLSRRCPDSS</sequence>
<feature type="compositionally biased region" description="Basic and acidic residues" evidence="2">
    <location>
        <begin position="203"/>
        <end position="212"/>
    </location>
</feature>
<dbReference type="RefSeq" id="XP_001382565.2">
    <property type="nucleotide sequence ID" value="XM_001382528.1"/>
</dbReference>
<feature type="region of interest" description="Disordered" evidence="2">
    <location>
        <begin position="69"/>
        <end position="89"/>
    </location>
</feature>
<feature type="compositionally biased region" description="Low complexity" evidence="2">
    <location>
        <begin position="26"/>
        <end position="41"/>
    </location>
</feature>
<evidence type="ECO:0000256" key="2">
    <source>
        <dbReference type="SAM" id="MobiDB-lite"/>
    </source>
</evidence>
<evidence type="ECO:0000256" key="1">
    <source>
        <dbReference type="SAM" id="Coils"/>
    </source>
</evidence>
<dbReference type="AlphaFoldDB" id="A3LPP8"/>
<dbReference type="GeneID" id="4837433"/>
<feature type="compositionally biased region" description="Basic and acidic residues" evidence="2">
    <location>
        <begin position="139"/>
        <end position="156"/>
    </location>
</feature>
<feature type="region of interest" description="Disordered" evidence="2">
    <location>
        <begin position="123"/>
        <end position="212"/>
    </location>
</feature>
<dbReference type="InParanoid" id="A3LPP8"/>
<reference evidence="3 4" key="1">
    <citation type="journal article" date="2007" name="Nat. Biotechnol.">
        <title>Genome sequence of the lignocellulose-bioconverting and xylose-fermenting yeast Pichia stipitis.</title>
        <authorList>
            <person name="Jeffries T.W."/>
            <person name="Grigoriev I.V."/>
            <person name="Grimwood J."/>
            <person name="Laplaza J.M."/>
            <person name="Aerts A."/>
            <person name="Salamov A."/>
            <person name="Schmutz J."/>
            <person name="Lindquist E."/>
            <person name="Dehal P."/>
            <person name="Shapiro H."/>
            <person name="Jin Y.S."/>
            <person name="Passoth V."/>
            <person name="Richardson P.M."/>
        </authorList>
    </citation>
    <scope>NUCLEOTIDE SEQUENCE [LARGE SCALE GENOMIC DNA]</scope>
    <source>
        <strain evidence="4">ATCC 58785 / CBS 6054 / NBRC 10063 / NRRL Y-11545</strain>
    </source>
</reference>
<evidence type="ECO:0000313" key="4">
    <source>
        <dbReference type="Proteomes" id="UP000002258"/>
    </source>
</evidence>
<dbReference type="OMA" id="MSKEYLM"/>
<feature type="compositionally biased region" description="Polar residues" evidence="2">
    <location>
        <begin position="188"/>
        <end position="200"/>
    </location>
</feature>
<feature type="coiled-coil region" evidence="1">
    <location>
        <begin position="307"/>
        <end position="359"/>
    </location>
</feature>
<accession>A3LPP8</accession>
<name>A3LPP8_PICST</name>
<organism evidence="3 4">
    <name type="scientific">Scheffersomyces stipitis (strain ATCC 58785 / CBS 6054 / NBRC 10063 / NRRL Y-11545)</name>
    <name type="common">Yeast</name>
    <name type="synonym">Pichia stipitis</name>
    <dbReference type="NCBI Taxonomy" id="322104"/>
    <lineage>
        <taxon>Eukaryota</taxon>
        <taxon>Fungi</taxon>
        <taxon>Dikarya</taxon>
        <taxon>Ascomycota</taxon>
        <taxon>Saccharomycotina</taxon>
        <taxon>Pichiomycetes</taxon>
        <taxon>Debaryomycetaceae</taxon>
        <taxon>Scheffersomyces</taxon>
    </lineage>
</organism>
<feature type="compositionally biased region" description="Polar residues" evidence="2">
    <location>
        <begin position="165"/>
        <end position="177"/>
    </location>
</feature>
<feature type="region of interest" description="Disordered" evidence="2">
    <location>
        <begin position="236"/>
        <end position="255"/>
    </location>
</feature>
<protein>
    <submittedName>
        <fullName evidence="3">Uncharacterized protein</fullName>
    </submittedName>
</protein>
<dbReference type="HOGENOM" id="CLU_391331_0_0_1"/>
<keyword evidence="1" id="KW-0175">Coiled coil</keyword>
<proteinExistence type="predicted"/>
<dbReference type="Proteomes" id="UP000002258">
    <property type="component" value="Chromosome 2"/>
</dbReference>
<keyword evidence="4" id="KW-1185">Reference proteome</keyword>
<feature type="region of interest" description="Disordered" evidence="2">
    <location>
        <begin position="1"/>
        <end position="46"/>
    </location>
</feature>
<evidence type="ECO:0000313" key="3">
    <source>
        <dbReference type="EMBL" id="ABN64536.2"/>
    </source>
</evidence>
<feature type="coiled-coil region" evidence="1">
    <location>
        <begin position="589"/>
        <end position="623"/>
    </location>
</feature>
<feature type="coiled-coil region" evidence="1">
    <location>
        <begin position="422"/>
        <end position="500"/>
    </location>
</feature>
<dbReference type="eggNOG" id="ENOG502RQDU">
    <property type="taxonomic scope" value="Eukaryota"/>
</dbReference>
<dbReference type="EMBL" id="CP000496">
    <property type="protein sequence ID" value="ABN64536.2"/>
    <property type="molecule type" value="Genomic_DNA"/>
</dbReference>
<gene>
    <name evidence="3" type="ORF">PICST_30028</name>
</gene>